<dbReference type="AlphaFoldDB" id="A0A5J6MEG8"/>
<dbReference type="SUPFAM" id="SSF102198">
    <property type="entry name" value="Putative cyclase"/>
    <property type="match status" value="1"/>
</dbReference>
<dbReference type="GO" id="GO:0019441">
    <property type="term" value="P:L-tryptophan catabolic process to kynurenine"/>
    <property type="evidence" value="ECO:0007669"/>
    <property type="project" value="InterPro"/>
</dbReference>
<sequence length="319" mass="34895">MTRQLTPAAPVSLAAFDKMFESIKNWGKWGEDDELGTLNYITPAKIAAAAALVRKGRSVSMAIPINKQAGPDNPNPAVHLMSLMHDIPISKSGLSFGMCYLAMASHGDCHTHVDALNHVAYKGKLYNGKPAELLTSRGSDWGSIAAYYHGIVGRGVLLDAARHRKVDWLEPGEAVTRAELEAIEKEQGVRLGEGDILVFRTGHHKRRLALGPWSNDYPPAGQGKAGLHVDTIPWMHERKIAAFLPDGDGETVPSNVEDMPYPIHALQLTSMGMLVSDSLQLEELHQACEEEKRWEFMVVGLPLRLPGATGCPWNPIALF</sequence>
<dbReference type="InterPro" id="IPR007325">
    <property type="entry name" value="KFase/CYL"/>
</dbReference>
<dbReference type="GO" id="GO:0004061">
    <property type="term" value="F:arylformamidase activity"/>
    <property type="evidence" value="ECO:0007669"/>
    <property type="project" value="InterPro"/>
</dbReference>
<keyword evidence="2" id="KW-1185">Reference proteome</keyword>
<name>A0A5J6MEG8_9PROT</name>
<reference evidence="1 2" key="1">
    <citation type="submission" date="2019-08" db="EMBL/GenBank/DDBJ databases">
        <title>Hyperibacter terrae gen. nov., sp. nov. and Hyperibacter viscosus sp. nov., two new members in the family Rhodospirillaceae isolated from the rhizosphere of Hypericum perforatum.</title>
        <authorList>
            <person name="Noviana Z."/>
        </authorList>
    </citation>
    <scope>NUCLEOTIDE SEQUENCE [LARGE SCALE GENOMIC DNA]</scope>
    <source>
        <strain evidence="1 2">R5913</strain>
    </source>
</reference>
<evidence type="ECO:0000313" key="2">
    <source>
        <dbReference type="Proteomes" id="UP000326202"/>
    </source>
</evidence>
<dbReference type="PANTHER" id="PTHR34861:SF10">
    <property type="entry name" value="CYCLASE"/>
    <property type="match status" value="1"/>
</dbReference>
<dbReference type="Gene3D" id="3.50.30.50">
    <property type="entry name" value="Putative cyclase"/>
    <property type="match status" value="1"/>
</dbReference>
<dbReference type="InterPro" id="IPR037175">
    <property type="entry name" value="KFase_sf"/>
</dbReference>
<evidence type="ECO:0000313" key="1">
    <source>
        <dbReference type="EMBL" id="QEX15759.1"/>
    </source>
</evidence>
<proteinExistence type="predicted"/>
<gene>
    <name evidence="1" type="ORF">FRZ44_10460</name>
</gene>
<dbReference type="EMBL" id="CP042906">
    <property type="protein sequence ID" value="QEX15759.1"/>
    <property type="molecule type" value="Genomic_DNA"/>
</dbReference>
<protein>
    <submittedName>
        <fullName evidence="1">Cyclase</fullName>
    </submittedName>
</protein>
<dbReference type="Pfam" id="PF04199">
    <property type="entry name" value="Cyclase"/>
    <property type="match status" value="1"/>
</dbReference>
<dbReference type="KEGG" id="htq:FRZ44_10460"/>
<dbReference type="PANTHER" id="PTHR34861">
    <property type="match status" value="1"/>
</dbReference>
<organism evidence="1 2">
    <name type="scientific">Hypericibacter terrae</name>
    <dbReference type="NCBI Taxonomy" id="2602015"/>
    <lineage>
        <taxon>Bacteria</taxon>
        <taxon>Pseudomonadati</taxon>
        <taxon>Pseudomonadota</taxon>
        <taxon>Alphaproteobacteria</taxon>
        <taxon>Rhodospirillales</taxon>
        <taxon>Dongiaceae</taxon>
        <taxon>Hypericibacter</taxon>
    </lineage>
</organism>
<dbReference type="Proteomes" id="UP000326202">
    <property type="component" value="Chromosome"/>
</dbReference>
<accession>A0A5J6MEG8</accession>